<keyword evidence="2" id="KW-0808">Transferase</keyword>
<dbReference type="STRING" id="388950.GCA_001611675_03467"/>
<accession>A0A1I7FMS6</accession>
<evidence type="ECO:0000313" key="2">
    <source>
        <dbReference type="EMBL" id="SFU37527.1"/>
    </source>
</evidence>
<dbReference type="PROSITE" id="PS51186">
    <property type="entry name" value="GNAT"/>
    <property type="match status" value="1"/>
</dbReference>
<dbReference type="SUPFAM" id="SSF55729">
    <property type="entry name" value="Acyl-CoA N-acyltransferases (Nat)"/>
    <property type="match status" value="1"/>
</dbReference>
<organism evidence="2 3">
    <name type="scientific">Pontibacter akesuensis</name>
    <dbReference type="NCBI Taxonomy" id="388950"/>
    <lineage>
        <taxon>Bacteria</taxon>
        <taxon>Pseudomonadati</taxon>
        <taxon>Bacteroidota</taxon>
        <taxon>Cytophagia</taxon>
        <taxon>Cytophagales</taxon>
        <taxon>Hymenobacteraceae</taxon>
        <taxon>Pontibacter</taxon>
    </lineage>
</organism>
<gene>
    <name evidence="2" type="ORF">SAMN04487941_0332</name>
</gene>
<dbReference type="Gene3D" id="3.40.630.30">
    <property type="match status" value="1"/>
</dbReference>
<dbReference type="GO" id="GO:0016747">
    <property type="term" value="F:acyltransferase activity, transferring groups other than amino-acyl groups"/>
    <property type="evidence" value="ECO:0007669"/>
    <property type="project" value="InterPro"/>
</dbReference>
<dbReference type="InterPro" id="IPR016181">
    <property type="entry name" value="Acyl_CoA_acyltransferase"/>
</dbReference>
<reference evidence="3" key="1">
    <citation type="submission" date="2016-10" db="EMBL/GenBank/DDBJ databases">
        <authorList>
            <person name="Varghese N."/>
        </authorList>
    </citation>
    <scope>NUCLEOTIDE SEQUENCE [LARGE SCALE GENOMIC DNA]</scope>
    <source>
        <strain evidence="3">DSM 18820</strain>
    </source>
</reference>
<proteinExistence type="predicted"/>
<feature type="domain" description="N-acetyltransferase" evidence="1">
    <location>
        <begin position="1"/>
        <end position="165"/>
    </location>
</feature>
<keyword evidence="3" id="KW-1185">Reference proteome</keyword>
<dbReference type="Pfam" id="PF13302">
    <property type="entry name" value="Acetyltransf_3"/>
    <property type="match status" value="1"/>
</dbReference>
<name>A0A1I7FMS6_9BACT</name>
<dbReference type="PANTHER" id="PTHR43415:SF3">
    <property type="entry name" value="GNAT-FAMILY ACETYLTRANSFERASE"/>
    <property type="match status" value="1"/>
</dbReference>
<dbReference type="OrthoDB" id="6290225at2"/>
<sequence>MRTYETDRIFLRKIRVEDINERFMNWFEDEELMKFYTNSKKTITKEVLLQNIEQGEVNHNSFTYGIFYKDSGDCIGTIKVGPINFNHKISDLVVLLGDKSYHGKGLAVEAIELGNKLAFEEHDIRKLFGGMYASNLSSIKAYTRAGWIIEGRLKGHYLVEGKAEDRILVGCFNPKCFTNAEIDDARYQDTK</sequence>
<evidence type="ECO:0000259" key="1">
    <source>
        <dbReference type="PROSITE" id="PS51186"/>
    </source>
</evidence>
<protein>
    <submittedName>
        <fullName evidence="2">Protein N-acetyltransferase, RimJ/RimL family</fullName>
    </submittedName>
</protein>
<dbReference type="AlphaFoldDB" id="A0A1I7FMS6"/>
<evidence type="ECO:0000313" key="3">
    <source>
        <dbReference type="Proteomes" id="UP000182491"/>
    </source>
</evidence>
<dbReference type="Proteomes" id="UP000182491">
    <property type="component" value="Unassembled WGS sequence"/>
</dbReference>
<dbReference type="RefSeq" id="WP_068839317.1">
    <property type="nucleotide sequence ID" value="NZ_BMXC01000001.1"/>
</dbReference>
<dbReference type="EMBL" id="FPCA01000001">
    <property type="protein sequence ID" value="SFU37527.1"/>
    <property type="molecule type" value="Genomic_DNA"/>
</dbReference>
<dbReference type="PANTHER" id="PTHR43415">
    <property type="entry name" value="SPERMIDINE N(1)-ACETYLTRANSFERASE"/>
    <property type="match status" value="1"/>
</dbReference>
<dbReference type="InterPro" id="IPR000182">
    <property type="entry name" value="GNAT_dom"/>
</dbReference>